<evidence type="ECO:0000256" key="9">
    <source>
        <dbReference type="ARBA" id="ARBA00023026"/>
    </source>
</evidence>
<dbReference type="InterPro" id="IPR016187">
    <property type="entry name" value="CTDL_fold"/>
</dbReference>
<proteinExistence type="inferred from homology"/>
<dbReference type="InterPro" id="IPR005138">
    <property type="entry name" value="APT_dom"/>
</dbReference>
<dbReference type="eggNOG" id="ENOG502ZAGC">
    <property type="taxonomic scope" value="Bacteria"/>
</dbReference>
<evidence type="ECO:0000256" key="4">
    <source>
        <dbReference type="ARBA" id="ARBA00022511"/>
    </source>
</evidence>
<dbReference type="Pfam" id="PF03440">
    <property type="entry name" value="APT"/>
    <property type="match status" value="1"/>
</dbReference>
<evidence type="ECO:0000259" key="13">
    <source>
        <dbReference type="SMART" id="SM00999"/>
    </source>
</evidence>
<evidence type="ECO:0000256" key="3">
    <source>
        <dbReference type="ARBA" id="ARBA00009831"/>
    </source>
</evidence>
<comment type="caution">
    <text evidence="14">The sequence shown here is derived from an EMBL/GenBank/DDBJ whole genome shotgun (WGS) entry which is preliminary data.</text>
</comment>
<evidence type="ECO:0000313" key="15">
    <source>
        <dbReference type="Proteomes" id="UP000002943"/>
    </source>
</evidence>
<keyword evidence="8" id="KW-1043">Host membrane</keyword>
<evidence type="ECO:0000313" key="14">
    <source>
        <dbReference type="EMBL" id="EFP94646.1"/>
    </source>
</evidence>
<feature type="domain" description="Aerolysin-like C-terminal" evidence="13">
    <location>
        <begin position="114"/>
        <end position="471"/>
    </location>
</feature>
<evidence type="ECO:0000256" key="10">
    <source>
        <dbReference type="ARBA" id="ARBA00023136"/>
    </source>
</evidence>
<keyword evidence="7 12" id="KW-0732">Signal</keyword>
<dbReference type="SMART" id="SM00999">
    <property type="entry name" value="Aerolysin"/>
    <property type="match status" value="1"/>
</dbReference>
<reference evidence="14 15" key="1">
    <citation type="journal article" date="2012" name="Int. J. Syst. Evol. Microbiol.">
        <title>Vibrio caribbeanicus sp. nov., isolated from the marine sponge Scleritoderma cyanea.</title>
        <authorList>
            <person name="Hoffmann M."/>
            <person name="Monday S.R."/>
            <person name="Allard M.W."/>
            <person name="Strain E.A."/>
            <person name="Whittaker P."/>
            <person name="Naum M."/>
            <person name="McCarthy P.J."/>
            <person name="Lopez J.V."/>
            <person name="Fischer M."/>
            <person name="Brown E.W."/>
        </authorList>
    </citation>
    <scope>NUCLEOTIDE SEQUENCE [LARGE SCALE GENOMIC DNA]</scope>
    <source>
        <strain evidence="14 15">ATCC BAA-2122</strain>
    </source>
</reference>
<evidence type="ECO:0000256" key="2">
    <source>
        <dbReference type="ARBA" id="ARBA00004613"/>
    </source>
</evidence>
<dbReference type="RefSeq" id="WP_009603509.1">
    <property type="nucleotide sequence ID" value="NZ_AEIU01000123.1"/>
</dbReference>
<gene>
    <name evidence="14" type="ORF">VIBC2010_03215</name>
</gene>
<organism evidence="14 15">
    <name type="scientific">Vibrio caribbeanicus ATCC BAA-2122</name>
    <dbReference type="NCBI Taxonomy" id="796620"/>
    <lineage>
        <taxon>Bacteria</taxon>
        <taxon>Pseudomonadati</taxon>
        <taxon>Pseudomonadota</taxon>
        <taxon>Gammaproteobacteria</taxon>
        <taxon>Vibrionales</taxon>
        <taxon>Vibrionaceae</taxon>
        <taxon>Vibrio</taxon>
    </lineage>
</organism>
<evidence type="ECO:0000256" key="7">
    <source>
        <dbReference type="ARBA" id="ARBA00022729"/>
    </source>
</evidence>
<evidence type="ECO:0000256" key="5">
    <source>
        <dbReference type="ARBA" id="ARBA00022525"/>
    </source>
</evidence>
<dbReference type="Gene3D" id="3.30.412.10">
    <property type="entry name" value="Proaerolysin, chain A, domain 2"/>
    <property type="match status" value="1"/>
</dbReference>
<protein>
    <recommendedName>
        <fullName evidence="13">Aerolysin-like C-terminal domain-containing protein</fullName>
    </recommendedName>
</protein>
<dbReference type="AlphaFoldDB" id="E3BQM2"/>
<dbReference type="SUPFAM" id="SSF56436">
    <property type="entry name" value="C-type lectin-like"/>
    <property type="match status" value="1"/>
</dbReference>
<dbReference type="Gene3D" id="2.170.15.10">
    <property type="entry name" value="Proaerolysin, chain A, domain 3"/>
    <property type="match status" value="1"/>
</dbReference>
<accession>E3BQM2</accession>
<dbReference type="STRING" id="796620.VIBC2010_03215"/>
<keyword evidence="5" id="KW-0964">Secreted</keyword>
<comment type="subcellular location">
    <subcellularLocation>
        <location evidence="1">Host cell membrane</location>
    </subcellularLocation>
    <subcellularLocation>
        <location evidence="2">Secreted</location>
    </subcellularLocation>
</comment>
<keyword evidence="10" id="KW-0472">Membrane</keyword>
<dbReference type="GO" id="GO:0005576">
    <property type="term" value="C:extracellular region"/>
    <property type="evidence" value="ECO:0007669"/>
    <property type="project" value="UniProtKB-SubCell"/>
</dbReference>
<dbReference type="InterPro" id="IPR055267">
    <property type="entry name" value="Aerolysin-like_C"/>
</dbReference>
<evidence type="ECO:0000256" key="1">
    <source>
        <dbReference type="ARBA" id="ARBA00004165"/>
    </source>
</evidence>
<keyword evidence="15" id="KW-1185">Reference proteome</keyword>
<dbReference type="PRINTS" id="PR00754">
    <property type="entry name" value="AEROLYSIN"/>
</dbReference>
<feature type="chain" id="PRO_5003167194" description="Aerolysin-like C-terminal domain-containing protein" evidence="12">
    <location>
        <begin position="24"/>
        <end position="485"/>
    </location>
</feature>
<evidence type="ECO:0000256" key="11">
    <source>
        <dbReference type="ARBA" id="ARBA00023157"/>
    </source>
</evidence>
<keyword evidence="4" id="KW-1032">Host cell membrane</keyword>
<sequence length="485" mass="56261">MLNVKKYVLFSIPLCCMSYSSNAKVFSDQIIFASHYCPAEYRLLKHYEAREHKRALLSRIDEFGVYGLEDNWVIKGSGYQGLIEPGGPQENTLCYPNHPQTDIIPFDAKSIDSAESVEIQRRLVSNYDDFVRPVSYLAHFLGYEWVSGDQEDYIGQDMVITKESDAWTLQGYQAPCQRELCDEKTKITVSDFNYVLNPRKFFYDDMTESGRNLVKTLTAYIINDSDILKQIEVEFQFEQGVDWSKDDDFALGQHVRVNRDFRWPQIGATKFDITLPAGQTYGNTNQEEKQEPVSRQARLSVPPHSILPIQLHFYHSDIAYSYKIGFDISYKMNFDGFLRQGDNAWHSHPTNRPIQSHSFVLGRGSEHAENIRYQWDHRYIPGESKWWDWSWAISTYGLESMLYATGATLRPFYSFITGRFEARSRFTDFIEVGRERPVNEEWVESIPDNWLKSEVDGLVFSMDFDKASLARLGFENARVMAKAVN</sequence>
<dbReference type="GO" id="GO:0020002">
    <property type="term" value="C:host cell plasma membrane"/>
    <property type="evidence" value="ECO:0007669"/>
    <property type="project" value="UniProtKB-SubCell"/>
</dbReference>
<dbReference type="Proteomes" id="UP000002943">
    <property type="component" value="Unassembled WGS sequence"/>
</dbReference>
<feature type="signal peptide" evidence="12">
    <location>
        <begin position="1"/>
        <end position="23"/>
    </location>
</feature>
<evidence type="ECO:0000256" key="12">
    <source>
        <dbReference type="SAM" id="SignalP"/>
    </source>
</evidence>
<dbReference type="Gene3D" id="3.10.40.10">
    <property type="entry name" value="Aerolysin/Pertussis toxin (APT), N-terminal domain"/>
    <property type="match status" value="1"/>
</dbReference>
<comment type="similarity">
    <text evidence="3">Belongs to the aerolysin family.</text>
</comment>
<keyword evidence="9" id="KW-0843">Virulence</keyword>
<dbReference type="InterPro" id="IPR005830">
    <property type="entry name" value="Aerolysn"/>
</dbReference>
<keyword evidence="11" id="KW-1015">Disulfide bond</keyword>
<evidence type="ECO:0000256" key="6">
    <source>
        <dbReference type="ARBA" id="ARBA00022656"/>
    </source>
</evidence>
<dbReference type="InterPro" id="IPR037015">
    <property type="entry name" value="APT_N_sf"/>
</dbReference>
<dbReference type="CDD" id="cd20218">
    <property type="entry name" value="PFM_aerolysin"/>
    <property type="match status" value="1"/>
</dbReference>
<dbReference type="SUPFAM" id="SSF56973">
    <property type="entry name" value="Aerolisin/ETX pore-forming domain"/>
    <property type="match status" value="1"/>
</dbReference>
<dbReference type="GO" id="GO:0090729">
    <property type="term" value="F:toxin activity"/>
    <property type="evidence" value="ECO:0007669"/>
    <property type="project" value="UniProtKB-KW"/>
</dbReference>
<name>E3BQM2_9VIBR</name>
<dbReference type="OrthoDB" id="5579173at2"/>
<dbReference type="EMBL" id="AEIU01000123">
    <property type="protein sequence ID" value="EFP94646.1"/>
    <property type="molecule type" value="Genomic_DNA"/>
</dbReference>
<keyword evidence="6" id="KW-0800">Toxin</keyword>
<evidence type="ECO:0000256" key="8">
    <source>
        <dbReference type="ARBA" id="ARBA00022870"/>
    </source>
</evidence>
<dbReference type="Pfam" id="PF01117">
    <property type="entry name" value="Aerolysin"/>
    <property type="match status" value="1"/>
</dbReference>